<dbReference type="PANTHER" id="PTHR48097:SF9">
    <property type="entry name" value="L-THREONINE ALDOLASE"/>
    <property type="match status" value="1"/>
</dbReference>
<dbReference type="Proteomes" id="UP001174909">
    <property type="component" value="Unassembled WGS sequence"/>
</dbReference>
<comment type="cofactor">
    <cofactor evidence="1">
        <name>pyridoxal 5'-phosphate</name>
        <dbReference type="ChEBI" id="CHEBI:597326"/>
    </cofactor>
</comment>
<dbReference type="InterPro" id="IPR015421">
    <property type="entry name" value="PyrdxlP-dep_Trfase_major"/>
</dbReference>
<evidence type="ECO:0000256" key="1">
    <source>
        <dbReference type="ARBA" id="ARBA00001933"/>
    </source>
</evidence>
<dbReference type="Gene3D" id="3.40.640.10">
    <property type="entry name" value="Type I PLP-dependent aspartate aminotransferase-like (Major domain)"/>
    <property type="match status" value="1"/>
</dbReference>
<feature type="domain" description="Aromatic amino acid beta-eliminating lyase/threonine aldolase" evidence="5">
    <location>
        <begin position="3"/>
        <end position="82"/>
    </location>
</feature>
<dbReference type="AlphaFoldDB" id="A0AA35W295"/>
<accession>A0AA35W295</accession>
<dbReference type="GO" id="GO:0008732">
    <property type="term" value="F:L-allo-threonine aldolase activity"/>
    <property type="evidence" value="ECO:0007669"/>
    <property type="project" value="TreeGrafter"/>
</dbReference>
<evidence type="ECO:0000256" key="2">
    <source>
        <dbReference type="ARBA" id="ARBA00006966"/>
    </source>
</evidence>
<proteinExistence type="inferred from homology"/>
<name>A0AA35W295_GEOBA</name>
<evidence type="ECO:0000256" key="4">
    <source>
        <dbReference type="SAM" id="MobiDB-lite"/>
    </source>
</evidence>
<dbReference type="GO" id="GO:0006567">
    <property type="term" value="P:L-threonine catabolic process"/>
    <property type="evidence" value="ECO:0007669"/>
    <property type="project" value="TreeGrafter"/>
</dbReference>
<dbReference type="PANTHER" id="PTHR48097">
    <property type="entry name" value="L-THREONINE ALDOLASE-RELATED"/>
    <property type="match status" value="1"/>
</dbReference>
<sequence>MHALENTPDGSLDPDEVRSAINHDSRDWPKTGMVSLENTQNLLGGLVLDRDDIERVADVAHEHDLPFHIDGARLFNAAVSLMFP</sequence>
<dbReference type="InterPro" id="IPR015424">
    <property type="entry name" value="PyrdxlP-dep_Trfase"/>
</dbReference>
<gene>
    <name evidence="6" type="ORF">GBAR_LOCUS3901</name>
</gene>
<dbReference type="Pfam" id="PF01212">
    <property type="entry name" value="Beta_elim_lyase"/>
    <property type="match status" value="1"/>
</dbReference>
<feature type="region of interest" description="Disordered" evidence="4">
    <location>
        <begin position="1"/>
        <end position="32"/>
    </location>
</feature>
<dbReference type="GO" id="GO:0005829">
    <property type="term" value="C:cytosol"/>
    <property type="evidence" value="ECO:0007669"/>
    <property type="project" value="TreeGrafter"/>
</dbReference>
<organism evidence="6 7">
    <name type="scientific">Geodia barretti</name>
    <name type="common">Barrett's horny sponge</name>
    <dbReference type="NCBI Taxonomy" id="519541"/>
    <lineage>
        <taxon>Eukaryota</taxon>
        <taxon>Metazoa</taxon>
        <taxon>Porifera</taxon>
        <taxon>Demospongiae</taxon>
        <taxon>Heteroscleromorpha</taxon>
        <taxon>Tetractinellida</taxon>
        <taxon>Astrophorina</taxon>
        <taxon>Geodiidae</taxon>
        <taxon>Geodia</taxon>
    </lineage>
</organism>
<evidence type="ECO:0000256" key="3">
    <source>
        <dbReference type="ARBA" id="ARBA00022898"/>
    </source>
</evidence>
<comment type="caution">
    <text evidence="6">The sequence shown here is derived from an EMBL/GenBank/DDBJ whole genome shotgun (WGS) entry which is preliminary data.</text>
</comment>
<evidence type="ECO:0000313" key="7">
    <source>
        <dbReference type="Proteomes" id="UP001174909"/>
    </source>
</evidence>
<dbReference type="InterPro" id="IPR001597">
    <property type="entry name" value="ArAA_b-elim_lyase/Thr_aldolase"/>
</dbReference>
<evidence type="ECO:0000259" key="5">
    <source>
        <dbReference type="Pfam" id="PF01212"/>
    </source>
</evidence>
<reference evidence="6" key="1">
    <citation type="submission" date="2023-03" db="EMBL/GenBank/DDBJ databases">
        <authorList>
            <person name="Steffen K."/>
            <person name="Cardenas P."/>
        </authorList>
    </citation>
    <scope>NUCLEOTIDE SEQUENCE</scope>
</reference>
<dbReference type="GO" id="GO:0006545">
    <property type="term" value="P:glycine biosynthetic process"/>
    <property type="evidence" value="ECO:0007669"/>
    <property type="project" value="TreeGrafter"/>
</dbReference>
<dbReference type="EMBL" id="CASHTH010000557">
    <property type="protein sequence ID" value="CAI8004366.1"/>
    <property type="molecule type" value="Genomic_DNA"/>
</dbReference>
<comment type="similarity">
    <text evidence="2">Belongs to the threonine aldolase family.</text>
</comment>
<dbReference type="SUPFAM" id="SSF53383">
    <property type="entry name" value="PLP-dependent transferases"/>
    <property type="match status" value="1"/>
</dbReference>
<keyword evidence="7" id="KW-1185">Reference proteome</keyword>
<evidence type="ECO:0000313" key="6">
    <source>
        <dbReference type="EMBL" id="CAI8004366.1"/>
    </source>
</evidence>
<protein>
    <submittedName>
        <fullName evidence="6">Probable low-specificity L-threonine aldolase 1</fullName>
    </submittedName>
</protein>
<feature type="compositionally biased region" description="Basic and acidic residues" evidence="4">
    <location>
        <begin position="15"/>
        <end position="29"/>
    </location>
</feature>
<keyword evidence="3" id="KW-0663">Pyridoxal phosphate</keyword>